<gene>
    <name evidence="3" type="ORF">EWM64_g9417</name>
</gene>
<dbReference type="STRING" id="135208.A0A4Y9ZJ33"/>
<dbReference type="AlphaFoldDB" id="A0A4Y9ZJ33"/>
<dbReference type="Gene3D" id="3.15.10.20">
    <property type="entry name" value="Activator of Hsp90 ATPase Aha1, N-terminal domain"/>
    <property type="match status" value="1"/>
</dbReference>
<dbReference type="GO" id="GO:0001671">
    <property type="term" value="F:ATPase activator activity"/>
    <property type="evidence" value="ECO:0007669"/>
    <property type="project" value="InterPro"/>
</dbReference>
<dbReference type="SUPFAM" id="SSF103111">
    <property type="entry name" value="Activator of Hsp90 ATPase, Aha1"/>
    <property type="match status" value="1"/>
</dbReference>
<dbReference type="EMBL" id="SFCI01001993">
    <property type="protein sequence ID" value="TFY74595.1"/>
    <property type="molecule type" value="Genomic_DNA"/>
</dbReference>
<reference evidence="3 4" key="1">
    <citation type="submission" date="2019-02" db="EMBL/GenBank/DDBJ databases">
        <title>Genome sequencing of the rare red list fungi Hericium alpestre (H. flagellum).</title>
        <authorList>
            <person name="Buettner E."/>
            <person name="Kellner H."/>
        </authorList>
    </citation>
    <scope>NUCLEOTIDE SEQUENCE [LARGE SCALE GENOMIC DNA]</scope>
    <source>
        <strain evidence="3 4">DSM 108284</strain>
    </source>
</reference>
<dbReference type="GO" id="GO:0006457">
    <property type="term" value="P:protein folding"/>
    <property type="evidence" value="ECO:0007669"/>
    <property type="project" value="TreeGrafter"/>
</dbReference>
<protein>
    <recommendedName>
        <fullName evidence="2">Activator of Hsp90 ATPase AHSA1-like N-terminal domain-containing protein</fullName>
    </recommendedName>
</protein>
<feature type="domain" description="Activator of Hsp90 ATPase AHSA1-like N-terminal" evidence="2">
    <location>
        <begin position="16"/>
        <end position="153"/>
    </location>
</feature>
<keyword evidence="4" id="KW-1185">Reference proteome</keyword>
<organism evidence="3 4">
    <name type="scientific">Hericium alpestre</name>
    <dbReference type="NCBI Taxonomy" id="135208"/>
    <lineage>
        <taxon>Eukaryota</taxon>
        <taxon>Fungi</taxon>
        <taxon>Dikarya</taxon>
        <taxon>Basidiomycota</taxon>
        <taxon>Agaricomycotina</taxon>
        <taxon>Agaricomycetes</taxon>
        <taxon>Russulales</taxon>
        <taxon>Hericiaceae</taxon>
        <taxon>Hericium</taxon>
    </lineage>
</organism>
<evidence type="ECO:0000313" key="3">
    <source>
        <dbReference type="EMBL" id="TFY74595.1"/>
    </source>
</evidence>
<dbReference type="OrthoDB" id="567237at2759"/>
<comment type="similarity">
    <text evidence="1">Belongs to the AHA1 family.</text>
</comment>
<dbReference type="InterPro" id="IPR015310">
    <property type="entry name" value="AHSA1-like_N"/>
</dbReference>
<dbReference type="PANTHER" id="PTHR13009:SF22">
    <property type="entry name" value="LD43819P"/>
    <property type="match status" value="1"/>
</dbReference>
<evidence type="ECO:0000259" key="2">
    <source>
        <dbReference type="SMART" id="SM01000"/>
    </source>
</evidence>
<evidence type="ECO:0000256" key="1">
    <source>
        <dbReference type="ARBA" id="ARBA00006817"/>
    </source>
</evidence>
<dbReference type="GO" id="GO:0051087">
    <property type="term" value="F:protein-folding chaperone binding"/>
    <property type="evidence" value="ECO:0007669"/>
    <property type="project" value="InterPro"/>
</dbReference>
<dbReference type="Pfam" id="PF09229">
    <property type="entry name" value="Aha1_N"/>
    <property type="match status" value="1"/>
</dbReference>
<dbReference type="PANTHER" id="PTHR13009">
    <property type="entry name" value="HEAT SHOCK PROTEIN 90 HSP90 CO-CHAPERONE AHA-1"/>
    <property type="match status" value="1"/>
</dbReference>
<dbReference type="InterPro" id="IPR036338">
    <property type="entry name" value="Aha1"/>
</dbReference>
<name>A0A4Y9ZJ33_9AGAM</name>
<comment type="caution">
    <text evidence="3">The sequence shown here is derived from an EMBL/GenBank/DDBJ whole genome shotgun (WGS) entry which is preliminary data.</text>
</comment>
<dbReference type="Proteomes" id="UP000298061">
    <property type="component" value="Unassembled WGS sequence"/>
</dbReference>
<dbReference type="GO" id="GO:0005829">
    <property type="term" value="C:cytosol"/>
    <property type="evidence" value="ECO:0007669"/>
    <property type="project" value="TreeGrafter"/>
</dbReference>
<proteinExistence type="inferred from homology"/>
<evidence type="ECO:0000313" key="4">
    <source>
        <dbReference type="Proteomes" id="UP000298061"/>
    </source>
</evidence>
<sequence length="156" mass="17313">MSSSMPYSTANWHWKNKTVTPWAKEWFERELPEVEVADQGAVVKVDRVVEVDGDVELGRRKSKLITIYDCKVVLYWKGTAADGTEVEGKLTIPEVSHEITLDGLSDYVYEWSLTSEASPEANAVLALAKAKLPAALEAKFTAFPVALVETHGKDIM</sequence>
<feature type="non-terminal residue" evidence="3">
    <location>
        <position position="156"/>
    </location>
</feature>
<dbReference type="SMART" id="SM01000">
    <property type="entry name" value="Aha1_N"/>
    <property type="match status" value="1"/>
</dbReference>
<accession>A0A4Y9ZJ33</accession>